<keyword evidence="2" id="KW-0732">Signal</keyword>
<reference evidence="3 4" key="1">
    <citation type="journal article" date="2019" name="Int. J. Syst. Evol. Microbiol.">
        <title>The Global Catalogue of Microorganisms (GCM) 10K type strain sequencing project: providing services to taxonomists for standard genome sequencing and annotation.</title>
        <authorList>
            <consortium name="The Broad Institute Genomics Platform"/>
            <consortium name="The Broad Institute Genome Sequencing Center for Infectious Disease"/>
            <person name="Wu L."/>
            <person name="Ma J."/>
        </authorList>
    </citation>
    <scope>NUCLEOTIDE SEQUENCE [LARGE SCALE GENOMIC DNA]</scope>
    <source>
        <strain evidence="3 4">JCM 6242</strain>
    </source>
</reference>
<keyword evidence="4" id="KW-1185">Reference proteome</keyword>
<sequence length="321" mass="34037">MTAPRTLTLTMVTLLTLTACTSTVDDPVVGPPVAGGVAGANRSGDGQNSAPPSAAALTPDQYRAELEEARGPVRKAVKRLAGTTKLTNLGKRLGETATAIDGAVERLAALAPPAEVKAQHDAYVEALRGLSVAFGSARQDAEAQHVCTGPAALSRMGKAGELADVEKAAETLAGYPAGVISVKVAGERKRRLPNGRLITSEGLPGRAYLEVKNGGKQDAVIVLVRGSKKAVTVYVRGKSKFRIQGVRDGNYKVYYSTGEDWDSRARTFTRTCSFEQFGEPLRFKTRQVGTQISWDNWTITLRSATGGNVRPKTVKPGDFPA</sequence>
<dbReference type="EMBL" id="BAAAVI010000007">
    <property type="protein sequence ID" value="GAA2855298.1"/>
    <property type="molecule type" value="Genomic_DNA"/>
</dbReference>
<feature type="region of interest" description="Disordered" evidence="1">
    <location>
        <begin position="35"/>
        <end position="56"/>
    </location>
</feature>
<evidence type="ECO:0008006" key="5">
    <source>
        <dbReference type="Google" id="ProtNLM"/>
    </source>
</evidence>
<dbReference type="RefSeq" id="WP_344968885.1">
    <property type="nucleotide sequence ID" value="NZ_BAAAVI010000007.1"/>
</dbReference>
<evidence type="ECO:0000256" key="2">
    <source>
        <dbReference type="SAM" id="SignalP"/>
    </source>
</evidence>
<dbReference type="Proteomes" id="UP001500831">
    <property type="component" value="Unassembled WGS sequence"/>
</dbReference>
<organism evidence="3 4">
    <name type="scientific">Streptosporangium fragile</name>
    <dbReference type="NCBI Taxonomy" id="46186"/>
    <lineage>
        <taxon>Bacteria</taxon>
        <taxon>Bacillati</taxon>
        <taxon>Actinomycetota</taxon>
        <taxon>Actinomycetes</taxon>
        <taxon>Streptosporangiales</taxon>
        <taxon>Streptosporangiaceae</taxon>
        <taxon>Streptosporangium</taxon>
    </lineage>
</organism>
<gene>
    <name evidence="3" type="ORF">GCM10010517_13420</name>
</gene>
<evidence type="ECO:0000313" key="4">
    <source>
        <dbReference type="Proteomes" id="UP001500831"/>
    </source>
</evidence>
<proteinExistence type="predicted"/>
<feature type="chain" id="PRO_5047474150" description="Lipoprotein" evidence="2">
    <location>
        <begin position="25"/>
        <end position="321"/>
    </location>
</feature>
<accession>A0ABN3VT78</accession>
<dbReference type="PROSITE" id="PS51257">
    <property type="entry name" value="PROKAR_LIPOPROTEIN"/>
    <property type="match status" value="1"/>
</dbReference>
<evidence type="ECO:0000256" key="1">
    <source>
        <dbReference type="SAM" id="MobiDB-lite"/>
    </source>
</evidence>
<protein>
    <recommendedName>
        <fullName evidence="5">Lipoprotein</fullName>
    </recommendedName>
</protein>
<comment type="caution">
    <text evidence="3">The sequence shown here is derived from an EMBL/GenBank/DDBJ whole genome shotgun (WGS) entry which is preliminary data.</text>
</comment>
<name>A0ABN3VT78_9ACTN</name>
<evidence type="ECO:0000313" key="3">
    <source>
        <dbReference type="EMBL" id="GAA2855298.1"/>
    </source>
</evidence>
<feature type="signal peptide" evidence="2">
    <location>
        <begin position="1"/>
        <end position="24"/>
    </location>
</feature>